<keyword evidence="9" id="KW-1133">Transmembrane helix</keyword>
<evidence type="ECO:0000313" key="11">
    <source>
        <dbReference type="Proteomes" id="UP000053257"/>
    </source>
</evidence>
<dbReference type="PRINTS" id="PR00465">
    <property type="entry name" value="EP450IV"/>
</dbReference>
<keyword evidence="5" id="KW-0560">Oxidoreductase</keyword>
<dbReference type="SUPFAM" id="SSF48264">
    <property type="entry name" value="Cytochrome P450"/>
    <property type="match status" value="1"/>
</dbReference>
<keyword evidence="11" id="KW-1185">Reference proteome</keyword>
<dbReference type="AlphaFoldDB" id="A0A0C3NTA1"/>
<dbReference type="InterPro" id="IPR050121">
    <property type="entry name" value="Cytochrome_P450_monoxygenase"/>
</dbReference>
<comment type="cofactor">
    <cofactor evidence="1 8">
        <name>heme</name>
        <dbReference type="ChEBI" id="CHEBI:30413"/>
    </cofactor>
</comment>
<feature type="transmembrane region" description="Helical" evidence="9">
    <location>
        <begin position="34"/>
        <end position="54"/>
    </location>
</feature>
<dbReference type="InterPro" id="IPR002403">
    <property type="entry name" value="Cyt_P450_E_grp-IV"/>
</dbReference>
<keyword evidence="8" id="KW-0349">Heme</keyword>
<evidence type="ECO:0000256" key="4">
    <source>
        <dbReference type="ARBA" id="ARBA00022723"/>
    </source>
</evidence>
<dbReference type="GO" id="GO:0020037">
    <property type="term" value="F:heme binding"/>
    <property type="evidence" value="ECO:0007669"/>
    <property type="project" value="InterPro"/>
</dbReference>
<dbReference type="EMBL" id="KN840479">
    <property type="protein sequence ID" value="KIP08464.1"/>
    <property type="molecule type" value="Genomic_DNA"/>
</dbReference>
<proteinExistence type="inferred from homology"/>
<dbReference type="Pfam" id="PF00067">
    <property type="entry name" value="p450"/>
    <property type="match status" value="1"/>
</dbReference>
<evidence type="ECO:0000256" key="5">
    <source>
        <dbReference type="ARBA" id="ARBA00023002"/>
    </source>
</evidence>
<evidence type="ECO:0000256" key="6">
    <source>
        <dbReference type="ARBA" id="ARBA00023004"/>
    </source>
</evidence>
<evidence type="ECO:0000256" key="7">
    <source>
        <dbReference type="ARBA" id="ARBA00023033"/>
    </source>
</evidence>
<dbReference type="InterPro" id="IPR001128">
    <property type="entry name" value="Cyt_P450"/>
</dbReference>
<dbReference type="GO" id="GO:0005506">
    <property type="term" value="F:iron ion binding"/>
    <property type="evidence" value="ECO:0007669"/>
    <property type="project" value="InterPro"/>
</dbReference>
<dbReference type="GO" id="GO:0016705">
    <property type="term" value="F:oxidoreductase activity, acting on paired donors, with incorporation or reduction of molecular oxygen"/>
    <property type="evidence" value="ECO:0007669"/>
    <property type="project" value="InterPro"/>
</dbReference>
<dbReference type="InterPro" id="IPR036396">
    <property type="entry name" value="Cyt_P450_sf"/>
</dbReference>
<comment type="pathway">
    <text evidence="2">Secondary metabolite biosynthesis.</text>
</comment>
<dbReference type="PRINTS" id="PR00385">
    <property type="entry name" value="P450"/>
</dbReference>
<dbReference type="PANTHER" id="PTHR24305:SF187">
    <property type="entry name" value="P450, PUTATIVE (EUROFUNG)-RELATED"/>
    <property type="match status" value="1"/>
</dbReference>
<keyword evidence="7" id="KW-0503">Monooxygenase</keyword>
<keyword evidence="9" id="KW-0472">Membrane</keyword>
<evidence type="ECO:0000256" key="1">
    <source>
        <dbReference type="ARBA" id="ARBA00001971"/>
    </source>
</evidence>
<keyword evidence="9" id="KW-0812">Transmembrane</keyword>
<dbReference type="PANTHER" id="PTHR24305">
    <property type="entry name" value="CYTOCHROME P450"/>
    <property type="match status" value="1"/>
</dbReference>
<dbReference type="Gene3D" id="1.10.630.10">
    <property type="entry name" value="Cytochrome P450"/>
    <property type="match status" value="1"/>
</dbReference>
<keyword evidence="4 8" id="KW-0479">Metal-binding</keyword>
<name>A0A0C3NTA1_PHLG1</name>
<dbReference type="CDD" id="cd11061">
    <property type="entry name" value="CYP67-like"/>
    <property type="match status" value="1"/>
</dbReference>
<dbReference type="GO" id="GO:0004497">
    <property type="term" value="F:monooxygenase activity"/>
    <property type="evidence" value="ECO:0007669"/>
    <property type="project" value="UniProtKB-KW"/>
</dbReference>
<dbReference type="STRING" id="745531.A0A0C3NTA1"/>
<feature type="transmembrane region" description="Helical" evidence="9">
    <location>
        <begin position="7"/>
        <end position="28"/>
    </location>
</feature>
<protein>
    <submittedName>
        <fullName evidence="10">Uncharacterized protein</fullName>
    </submittedName>
</protein>
<feature type="binding site" description="axial binding residue" evidence="8">
    <location>
        <position position="505"/>
    </location>
    <ligand>
        <name>heme</name>
        <dbReference type="ChEBI" id="CHEBI:30413"/>
    </ligand>
    <ligandPart>
        <name>Fe</name>
        <dbReference type="ChEBI" id="CHEBI:18248"/>
    </ligandPart>
</feature>
<dbReference type="OrthoDB" id="6692864at2759"/>
<organism evidence="10 11">
    <name type="scientific">Phlebiopsis gigantea (strain 11061_1 CR5-6)</name>
    <name type="common">White-rot fungus</name>
    <name type="synonym">Peniophora gigantea</name>
    <dbReference type="NCBI Taxonomy" id="745531"/>
    <lineage>
        <taxon>Eukaryota</taxon>
        <taxon>Fungi</taxon>
        <taxon>Dikarya</taxon>
        <taxon>Basidiomycota</taxon>
        <taxon>Agaricomycotina</taxon>
        <taxon>Agaricomycetes</taxon>
        <taxon>Polyporales</taxon>
        <taxon>Phanerochaetaceae</taxon>
        <taxon>Phlebiopsis</taxon>
    </lineage>
</organism>
<dbReference type="HOGENOM" id="CLU_001570_14_10_1"/>
<comment type="similarity">
    <text evidence="3">Belongs to the cytochrome P450 family.</text>
</comment>
<sequence length="564" mass="62757">MSVSNSLMVVSDARVIVPFASAIAYFIFKTYEPSSPPVVSLLLGVVPTALAVILRRAFSSLTIALLTVPLAYWSLLVAFTVAYRLSPLHPLARYPGPLLCKVSKGWLAYVAGVRGDTHTYVKNLHKLHGDVVRIGPNELSIVHKDVPSVLSAKGLPRGPYYETRIHEAGVSLDGLRDSALHVVRRRPWARGMNTASMKYYEQLIFNTVGDLTSAFKQRMDTGEVVDLSGWMTFFGFDFMGHMAFTHDYGMLKNGRDAEGLYGLIEGALDDAKWISHLPWAIPYLQQVPGASKNWDEMKRVGEATAQRRFELGSQQQDLFHHLIDEDGNEETKPTLDLVAVDGQLAIIAGADTAATTLSHLWYFLLRNPSCLEHLRKEVDGAFPPGEDSSSDLTKQGLMPYLNACINETLRLYPPVLAGLQRRVNAGTGGKMIGPYFVPEQTQVSLFAYAIHRDERFFSPLPDTFWPDRWLSQKKFVLPTGDVVPSEQVVTDRDVFIPFSQGPMVCAGKNVALAEMRAVTCALLQQFDFTIIDSAYLDTWEDKIFEMFTTKRGTLPVHISPRASP</sequence>
<evidence type="ECO:0000256" key="2">
    <source>
        <dbReference type="ARBA" id="ARBA00005179"/>
    </source>
</evidence>
<feature type="transmembrane region" description="Helical" evidence="9">
    <location>
        <begin position="61"/>
        <end position="83"/>
    </location>
</feature>
<accession>A0A0C3NTA1</accession>
<evidence type="ECO:0000313" key="10">
    <source>
        <dbReference type="EMBL" id="KIP08464.1"/>
    </source>
</evidence>
<evidence type="ECO:0000256" key="8">
    <source>
        <dbReference type="PIRSR" id="PIRSR602403-1"/>
    </source>
</evidence>
<evidence type="ECO:0000256" key="9">
    <source>
        <dbReference type="SAM" id="Phobius"/>
    </source>
</evidence>
<keyword evidence="6 8" id="KW-0408">Iron</keyword>
<reference evidence="10 11" key="1">
    <citation type="journal article" date="2014" name="PLoS Genet.">
        <title>Analysis of the Phlebiopsis gigantea genome, transcriptome and secretome provides insight into its pioneer colonization strategies of wood.</title>
        <authorList>
            <person name="Hori C."/>
            <person name="Ishida T."/>
            <person name="Igarashi K."/>
            <person name="Samejima M."/>
            <person name="Suzuki H."/>
            <person name="Master E."/>
            <person name="Ferreira P."/>
            <person name="Ruiz-Duenas F.J."/>
            <person name="Held B."/>
            <person name="Canessa P."/>
            <person name="Larrondo L.F."/>
            <person name="Schmoll M."/>
            <person name="Druzhinina I.S."/>
            <person name="Kubicek C.P."/>
            <person name="Gaskell J.A."/>
            <person name="Kersten P."/>
            <person name="St John F."/>
            <person name="Glasner J."/>
            <person name="Sabat G."/>
            <person name="Splinter BonDurant S."/>
            <person name="Syed K."/>
            <person name="Yadav J."/>
            <person name="Mgbeahuruike A.C."/>
            <person name="Kovalchuk A."/>
            <person name="Asiegbu F.O."/>
            <person name="Lackner G."/>
            <person name="Hoffmeister D."/>
            <person name="Rencoret J."/>
            <person name="Gutierrez A."/>
            <person name="Sun H."/>
            <person name="Lindquist E."/>
            <person name="Barry K."/>
            <person name="Riley R."/>
            <person name="Grigoriev I.V."/>
            <person name="Henrissat B."/>
            <person name="Kues U."/>
            <person name="Berka R.M."/>
            <person name="Martinez A.T."/>
            <person name="Covert S.F."/>
            <person name="Blanchette R.A."/>
            <person name="Cullen D."/>
        </authorList>
    </citation>
    <scope>NUCLEOTIDE SEQUENCE [LARGE SCALE GENOMIC DNA]</scope>
    <source>
        <strain evidence="10 11">11061_1 CR5-6</strain>
    </source>
</reference>
<evidence type="ECO:0000256" key="3">
    <source>
        <dbReference type="ARBA" id="ARBA00010617"/>
    </source>
</evidence>
<gene>
    <name evidence="10" type="ORF">PHLGIDRAFT_29535</name>
</gene>
<dbReference type="Proteomes" id="UP000053257">
    <property type="component" value="Unassembled WGS sequence"/>
</dbReference>